<dbReference type="VEuPathDB" id="FungiDB:NECHADRAFT_89483"/>
<name>C7ZRB5_FUSV7</name>
<feature type="compositionally biased region" description="Basic and acidic residues" evidence="1">
    <location>
        <begin position="357"/>
        <end position="373"/>
    </location>
</feature>
<evidence type="ECO:0000313" key="3">
    <source>
        <dbReference type="EMBL" id="EEU33442.1"/>
    </source>
</evidence>
<dbReference type="AlphaFoldDB" id="C7ZRB5"/>
<dbReference type="OMA" id="FHILSCK"/>
<dbReference type="GO" id="GO:0030674">
    <property type="term" value="F:protein-macromolecule adaptor activity"/>
    <property type="evidence" value="ECO:0007669"/>
    <property type="project" value="TreeGrafter"/>
</dbReference>
<dbReference type="Pfam" id="PF02752">
    <property type="entry name" value="Arrestin_C"/>
    <property type="match status" value="1"/>
</dbReference>
<evidence type="ECO:0000256" key="1">
    <source>
        <dbReference type="SAM" id="MobiDB-lite"/>
    </source>
</evidence>
<dbReference type="RefSeq" id="XP_003039155.1">
    <property type="nucleotide sequence ID" value="XM_003039109.1"/>
</dbReference>
<dbReference type="PANTHER" id="PTHR11188">
    <property type="entry name" value="ARRESTIN DOMAIN CONTAINING PROTEIN"/>
    <property type="match status" value="1"/>
</dbReference>
<feature type="region of interest" description="Disordered" evidence="1">
    <location>
        <begin position="543"/>
        <end position="565"/>
    </location>
</feature>
<dbReference type="InParanoid" id="C7ZRB5"/>
<dbReference type="GO" id="GO:0070086">
    <property type="term" value="P:ubiquitin-dependent endocytosis"/>
    <property type="evidence" value="ECO:0007669"/>
    <property type="project" value="TreeGrafter"/>
</dbReference>
<gene>
    <name evidence="3" type="ORF">NECHADRAFT_89483</name>
</gene>
<dbReference type="InterPro" id="IPR050357">
    <property type="entry name" value="Arrestin_domain-protein"/>
</dbReference>
<dbReference type="GO" id="GO:0031625">
    <property type="term" value="F:ubiquitin protein ligase binding"/>
    <property type="evidence" value="ECO:0007669"/>
    <property type="project" value="TreeGrafter"/>
</dbReference>
<dbReference type="SMART" id="SM01017">
    <property type="entry name" value="Arrestin_C"/>
    <property type="match status" value="1"/>
</dbReference>
<keyword evidence="4" id="KW-1185">Reference proteome</keyword>
<sequence length="640" mass="71138">MSVQSAEFAVASLIPKPVASGSGVTCSILLAEHNIFLSGFDRNGNGHRVGQSGTALLRGKLQLHVSKNVKIKAVQLKLLGRARTEWPEGIKLGYYEEESLQTQVVTFFNAMNNGWKYDYGNQCTYRLKNTWPSNTNLATQPNQPKSLPSHCHGNMSVKGMRRLPLQSIQSRSVNKESPIATSKVKGRVFYPGTYDYSFELPIDHHQLETTKVQYGSVKWELHAIVDRVGVFNPNLHGMQEVSIVRVPDPLSLEMTECISISRQYQDQLHYDIIMSGKSFPIGSKIPIAFKLTPLAKVQVHELKVFMIESIEYWTNDRRCTRKTSGRKILLLNKTAGKTLDPSWASSNLRIVRGGELSPEKRREARETAARQRTAEVSGRHTAAQLLPEPSDNFLCDLDLGLESFWCPMEIEVDLQIPTCNMMAKKKDLRLHPECIWKNVNVHHWVEVMMRISRLDPDDPIGTKGRNFEIATNLPLTLLNCRATSANINLPAYSDEMCQSTTYQSTCGCPDALTIRTETSPRSFLGTMVSVSLTSGNLFSPWPAAHLAHGQQGPRPSAETAGVHGPSRTPHLLRVPIFNPPAFDNNIAPPPAPELVDETPETGVRTPPPHYDDVVGAPSVDGLAGYFSRLADYGFDGSDED</sequence>
<feature type="region of interest" description="Disordered" evidence="1">
    <location>
        <begin position="357"/>
        <end position="380"/>
    </location>
</feature>
<evidence type="ECO:0000259" key="2">
    <source>
        <dbReference type="SMART" id="SM01017"/>
    </source>
</evidence>
<dbReference type="InterPro" id="IPR011022">
    <property type="entry name" value="Arrestin_C-like"/>
</dbReference>
<evidence type="ECO:0000313" key="4">
    <source>
        <dbReference type="Proteomes" id="UP000005206"/>
    </source>
</evidence>
<dbReference type="HOGENOM" id="CLU_008578_2_2_1"/>
<dbReference type="eggNOG" id="KOG3780">
    <property type="taxonomic scope" value="Eukaryota"/>
</dbReference>
<dbReference type="InterPro" id="IPR014752">
    <property type="entry name" value="Arrestin-like_C"/>
</dbReference>
<reference evidence="3 4" key="1">
    <citation type="journal article" date="2009" name="PLoS Genet.">
        <title>The genome of Nectria haematococca: contribution of supernumerary chromosomes to gene expansion.</title>
        <authorList>
            <person name="Coleman J.J."/>
            <person name="Rounsley S.D."/>
            <person name="Rodriguez-Carres M."/>
            <person name="Kuo A."/>
            <person name="Wasmann C.C."/>
            <person name="Grimwood J."/>
            <person name="Schmutz J."/>
            <person name="Taga M."/>
            <person name="White G.J."/>
            <person name="Zhou S."/>
            <person name="Schwartz D.C."/>
            <person name="Freitag M."/>
            <person name="Ma L.J."/>
            <person name="Danchin E.G."/>
            <person name="Henrissat B."/>
            <person name="Coutinho P.M."/>
            <person name="Nelson D.R."/>
            <person name="Straney D."/>
            <person name="Napoli C.A."/>
            <person name="Barker B.M."/>
            <person name="Gribskov M."/>
            <person name="Rep M."/>
            <person name="Kroken S."/>
            <person name="Molnar I."/>
            <person name="Rensing C."/>
            <person name="Kennell J.C."/>
            <person name="Zamora J."/>
            <person name="Farman M.L."/>
            <person name="Selker E.U."/>
            <person name="Salamov A."/>
            <person name="Shapiro H."/>
            <person name="Pangilinan J."/>
            <person name="Lindquist E."/>
            <person name="Lamers C."/>
            <person name="Grigoriev I.V."/>
            <person name="Geiser D.M."/>
            <person name="Covert S.F."/>
            <person name="Temporini E."/>
            <person name="Vanetten H.D."/>
        </authorList>
    </citation>
    <scope>NUCLEOTIDE SEQUENCE [LARGE SCALE GENOMIC DNA]</scope>
    <source>
        <strain evidence="4">ATCC MYA-4622 / CBS 123669 / FGSC 9596 / NRRL 45880 / 77-13-4</strain>
    </source>
</reference>
<organism evidence="3 4">
    <name type="scientific">Fusarium vanettenii (strain ATCC MYA-4622 / CBS 123669 / FGSC 9596 / NRRL 45880 / 77-13-4)</name>
    <name type="common">Fusarium solani subsp. pisi</name>
    <dbReference type="NCBI Taxonomy" id="660122"/>
    <lineage>
        <taxon>Eukaryota</taxon>
        <taxon>Fungi</taxon>
        <taxon>Dikarya</taxon>
        <taxon>Ascomycota</taxon>
        <taxon>Pezizomycotina</taxon>
        <taxon>Sordariomycetes</taxon>
        <taxon>Hypocreomycetidae</taxon>
        <taxon>Hypocreales</taxon>
        <taxon>Nectriaceae</taxon>
        <taxon>Fusarium</taxon>
        <taxon>Fusarium solani species complex</taxon>
        <taxon>Fusarium vanettenii</taxon>
    </lineage>
</organism>
<dbReference type="KEGG" id="nhe:NECHADRAFT_89483"/>
<dbReference type="Proteomes" id="UP000005206">
    <property type="component" value="Unassembled WGS sequence"/>
</dbReference>
<protein>
    <recommendedName>
        <fullName evidence="2">Arrestin C-terminal-like domain-containing protein</fullName>
    </recommendedName>
</protein>
<proteinExistence type="predicted"/>
<accession>C7ZRB5</accession>
<dbReference type="PANTHER" id="PTHR11188:SF174">
    <property type="entry name" value="ARRESTIN-RELATED TRAFFICKING ADAPTER 10-RELATED"/>
    <property type="match status" value="1"/>
</dbReference>
<dbReference type="FunCoup" id="C7ZRB5">
    <property type="interactions" value="77"/>
</dbReference>
<feature type="domain" description="Arrestin C-terminal-like" evidence="2">
    <location>
        <begin position="264"/>
        <end position="482"/>
    </location>
</feature>
<dbReference type="EMBL" id="GG699055">
    <property type="protein sequence ID" value="EEU33442.1"/>
    <property type="molecule type" value="Genomic_DNA"/>
</dbReference>
<dbReference type="GeneID" id="9666678"/>
<dbReference type="OrthoDB" id="2238745at2759"/>
<dbReference type="GO" id="GO:0005829">
    <property type="term" value="C:cytosol"/>
    <property type="evidence" value="ECO:0007669"/>
    <property type="project" value="TreeGrafter"/>
</dbReference>
<dbReference type="Gene3D" id="2.60.40.640">
    <property type="match status" value="1"/>
</dbReference>